<keyword evidence="1" id="KW-0472">Membrane</keyword>
<dbReference type="EMBL" id="SMTL01000001">
    <property type="protein sequence ID" value="TDK38968.1"/>
    <property type="molecule type" value="Genomic_DNA"/>
</dbReference>
<keyword evidence="3" id="KW-1185">Reference proteome</keyword>
<dbReference type="Proteomes" id="UP000295238">
    <property type="component" value="Unassembled WGS sequence"/>
</dbReference>
<name>A0A4R5UMK1_9HYPH</name>
<evidence type="ECO:0000256" key="1">
    <source>
        <dbReference type="SAM" id="Phobius"/>
    </source>
</evidence>
<gene>
    <name evidence="2" type="ORF">E2F50_02155</name>
</gene>
<organism evidence="2 3">
    <name type="scientific">Rhizobium deserti</name>
    <dbReference type="NCBI Taxonomy" id="2547961"/>
    <lineage>
        <taxon>Bacteria</taxon>
        <taxon>Pseudomonadati</taxon>
        <taxon>Pseudomonadota</taxon>
        <taxon>Alphaproteobacteria</taxon>
        <taxon>Hyphomicrobiales</taxon>
        <taxon>Rhizobiaceae</taxon>
        <taxon>Rhizobium/Agrobacterium group</taxon>
        <taxon>Rhizobium</taxon>
    </lineage>
</organism>
<feature type="transmembrane region" description="Helical" evidence="1">
    <location>
        <begin position="93"/>
        <end position="114"/>
    </location>
</feature>
<feature type="transmembrane region" description="Helical" evidence="1">
    <location>
        <begin position="34"/>
        <end position="53"/>
    </location>
</feature>
<protein>
    <submittedName>
        <fullName evidence="2">Uncharacterized protein</fullName>
    </submittedName>
</protein>
<dbReference type="AlphaFoldDB" id="A0A4R5UMK1"/>
<feature type="transmembrane region" description="Helical" evidence="1">
    <location>
        <begin position="6"/>
        <end position="27"/>
    </location>
</feature>
<sequence length="130" mass="14379">MKKREYLYLCLLGSVAIGSVIDSYIFVYDERLMIFNDIAQMLLIVIFSVLWEIEDGRLLGLPLRSPTRLLTVLFMPLGLLIYCLQSRRPVSGLLVYFGFLAGVIAAAVAGIYLGDWLVALTADLPSSSGT</sequence>
<feature type="transmembrane region" description="Helical" evidence="1">
    <location>
        <begin position="65"/>
        <end position="84"/>
    </location>
</feature>
<keyword evidence="1" id="KW-1133">Transmembrane helix</keyword>
<evidence type="ECO:0000313" key="2">
    <source>
        <dbReference type="EMBL" id="TDK38968.1"/>
    </source>
</evidence>
<evidence type="ECO:0000313" key="3">
    <source>
        <dbReference type="Proteomes" id="UP000295238"/>
    </source>
</evidence>
<comment type="caution">
    <text evidence="2">The sequence shown here is derived from an EMBL/GenBank/DDBJ whole genome shotgun (WGS) entry which is preliminary data.</text>
</comment>
<keyword evidence="1" id="KW-0812">Transmembrane</keyword>
<reference evidence="2 3" key="1">
    <citation type="submission" date="2019-03" db="EMBL/GenBank/DDBJ databases">
        <title>Rhizobium sp. nov., an bacterium isolated from biocrust in Mu Us Desert.</title>
        <authorList>
            <person name="Lixiong L."/>
        </authorList>
    </citation>
    <scope>NUCLEOTIDE SEQUENCE [LARGE SCALE GENOMIC DNA]</scope>
    <source>
        <strain evidence="2 3">SPY-1</strain>
    </source>
</reference>
<accession>A0A4R5UMK1</accession>
<dbReference type="RefSeq" id="WP_133314416.1">
    <property type="nucleotide sequence ID" value="NZ_SMTL01000001.1"/>
</dbReference>
<dbReference type="OrthoDB" id="8117323at2"/>
<proteinExistence type="predicted"/>